<protein>
    <submittedName>
        <fullName evidence="2">Uncharacterized protein</fullName>
    </submittedName>
</protein>
<organism evidence="2 3">
    <name type="scientific">Trametes coccinea (strain BRFM310)</name>
    <name type="common">Pycnoporus coccineus</name>
    <dbReference type="NCBI Taxonomy" id="1353009"/>
    <lineage>
        <taxon>Eukaryota</taxon>
        <taxon>Fungi</taxon>
        <taxon>Dikarya</taxon>
        <taxon>Basidiomycota</taxon>
        <taxon>Agaricomycotina</taxon>
        <taxon>Agaricomycetes</taxon>
        <taxon>Polyporales</taxon>
        <taxon>Polyporaceae</taxon>
        <taxon>Trametes</taxon>
    </lineage>
</organism>
<evidence type="ECO:0000313" key="2">
    <source>
        <dbReference type="EMBL" id="OSC99620.1"/>
    </source>
</evidence>
<gene>
    <name evidence="2" type="ORF">PYCCODRAFT_822210</name>
</gene>
<dbReference type="EMBL" id="KZ084126">
    <property type="protein sequence ID" value="OSC99620.1"/>
    <property type="molecule type" value="Genomic_DNA"/>
</dbReference>
<sequence length="203" mass="23840">MSPRLQRGGQQRTTFLSCITFGAAGLRSQWILLSSQDQERRRFAWQGEWSNRICPLHRLRDRRLHRLRRLRRLHRLHDRRLHCLRRLRRLRHLRPRRLPPPSVTAASTQAPTPYSTKGFPAEEDLRTTSSNQPSLYVAQTADIVRSRRQAEIAPARCGARCCSAADRHLPRVKEMRTFSETPERPTEFLHSVMHFDGHRQMIG</sequence>
<reference evidence="2 3" key="1">
    <citation type="journal article" date="2015" name="Biotechnol. Biofuels">
        <title>Enhanced degradation of softwood versus hardwood by the white-rot fungus Pycnoporus coccineus.</title>
        <authorList>
            <person name="Couturier M."/>
            <person name="Navarro D."/>
            <person name="Chevret D."/>
            <person name="Henrissat B."/>
            <person name="Piumi F."/>
            <person name="Ruiz-Duenas F.J."/>
            <person name="Martinez A.T."/>
            <person name="Grigoriev I.V."/>
            <person name="Riley R."/>
            <person name="Lipzen A."/>
            <person name="Berrin J.G."/>
            <person name="Master E.R."/>
            <person name="Rosso M.N."/>
        </authorList>
    </citation>
    <scope>NUCLEOTIDE SEQUENCE [LARGE SCALE GENOMIC DNA]</scope>
    <source>
        <strain evidence="2 3">BRFM310</strain>
    </source>
</reference>
<accession>A0A1Y2IH78</accession>
<dbReference type="AlphaFoldDB" id="A0A1Y2IH78"/>
<feature type="compositionally biased region" description="Polar residues" evidence="1">
    <location>
        <begin position="104"/>
        <end position="115"/>
    </location>
</feature>
<keyword evidence="3" id="KW-1185">Reference proteome</keyword>
<name>A0A1Y2IH78_TRAC3</name>
<evidence type="ECO:0000256" key="1">
    <source>
        <dbReference type="SAM" id="MobiDB-lite"/>
    </source>
</evidence>
<proteinExistence type="predicted"/>
<dbReference type="Proteomes" id="UP000193067">
    <property type="component" value="Unassembled WGS sequence"/>
</dbReference>
<feature type="region of interest" description="Disordered" evidence="1">
    <location>
        <begin position="95"/>
        <end position="132"/>
    </location>
</feature>
<evidence type="ECO:0000313" key="3">
    <source>
        <dbReference type="Proteomes" id="UP000193067"/>
    </source>
</evidence>